<keyword evidence="3" id="KW-1185">Reference proteome</keyword>
<proteinExistence type="predicted"/>
<dbReference type="InterPro" id="IPR052043">
    <property type="entry name" value="PolySaccharide_Degr_Enz"/>
</dbReference>
<dbReference type="Proteomes" id="UP000536179">
    <property type="component" value="Unassembled WGS sequence"/>
</dbReference>
<evidence type="ECO:0000256" key="1">
    <source>
        <dbReference type="ARBA" id="ARBA00022801"/>
    </source>
</evidence>
<evidence type="ECO:0000313" key="3">
    <source>
        <dbReference type="Proteomes" id="UP000536179"/>
    </source>
</evidence>
<dbReference type="GO" id="GO:0005975">
    <property type="term" value="P:carbohydrate metabolic process"/>
    <property type="evidence" value="ECO:0007669"/>
    <property type="project" value="InterPro"/>
</dbReference>
<sequence length="520" mass="57200">MSSITFRSKIYRMSIRKMIFTTGLFVGLLANSTVLNEVSYADAVHIPATSEKSPAFSVPSDKRVPFGWPSIAIAPADEETATFVQWSGQELPPGDSVQLRVATALDSHEPLLLEIRVPSDPEPLGNIKLNFSPVFQIGELTLTRVQASRVLAEGILITRTVGNAPFHLFGPSASSSTSDIPDIPAMLQPHLMVAGETDRWAEYMKRLEGVDTVQPFGWMEGAILDGVFELAKVSDNEQLDHALSERINLYLHGDQLIYEDPKSVPCDNRVFGIEDSLPFAVIARTRPDHPTIELAIDFWKDKRRSSGYAEGCIQDGGLCSAEGSYTVGYPLMLIGRLRNDPQLVEMALDQFRIRKTLLVEEGDLWLRNSNGRRHMKNWARGVTWYFLGLVRGIAEAPEGTDTNDLRAEAIRTMDWVLQHQQDNGLWRNLFDLPSQTVDTSGSAGIAAALAIGASEGILPERARTAALKTKNGLTNFLTPDGLLAHGTPSNRSPEAQSNRRVIFPVGMGLTAQLIAALEKK</sequence>
<dbReference type="SUPFAM" id="SSF48208">
    <property type="entry name" value="Six-hairpin glycosidases"/>
    <property type="match status" value="1"/>
</dbReference>
<dbReference type="InterPro" id="IPR008928">
    <property type="entry name" value="6-hairpin_glycosidase_sf"/>
</dbReference>
<comment type="caution">
    <text evidence="2">The sequence shown here is derived from an EMBL/GenBank/DDBJ whole genome shotgun (WGS) entry which is preliminary data.</text>
</comment>
<accession>A0A7W5H2M8</accession>
<dbReference type="EMBL" id="JACHXU010000001">
    <property type="protein sequence ID" value="MBB3204337.1"/>
    <property type="molecule type" value="Genomic_DNA"/>
</dbReference>
<gene>
    <name evidence="2" type="ORF">FHS27_000101</name>
</gene>
<dbReference type="Gene3D" id="1.50.10.10">
    <property type="match status" value="1"/>
</dbReference>
<dbReference type="InterPro" id="IPR010905">
    <property type="entry name" value="Glyco_hydro_88"/>
</dbReference>
<dbReference type="InterPro" id="IPR012341">
    <property type="entry name" value="6hp_glycosidase-like_sf"/>
</dbReference>
<protein>
    <submittedName>
        <fullName evidence="2">Uncharacterized protein</fullName>
    </submittedName>
</protein>
<dbReference type="PANTHER" id="PTHR33886:SF8">
    <property type="entry name" value="UNSATURATED RHAMNOGALACTURONAN HYDROLASE (EUROFUNG)"/>
    <property type="match status" value="1"/>
</dbReference>
<dbReference type="AlphaFoldDB" id="A0A7W5H2M8"/>
<reference evidence="2 3" key="1">
    <citation type="submission" date="2020-08" db="EMBL/GenBank/DDBJ databases">
        <title>Genomic Encyclopedia of Type Strains, Phase III (KMG-III): the genomes of soil and plant-associated and newly described type strains.</title>
        <authorList>
            <person name="Whitman W."/>
        </authorList>
    </citation>
    <scope>NUCLEOTIDE SEQUENCE [LARGE SCALE GENOMIC DNA]</scope>
    <source>
        <strain evidence="2 3">CECT 8075</strain>
    </source>
</reference>
<organism evidence="2 3">
    <name type="scientific">Aporhodopirellula rubra</name>
    <dbReference type="NCBI Taxonomy" id="980271"/>
    <lineage>
        <taxon>Bacteria</taxon>
        <taxon>Pseudomonadati</taxon>
        <taxon>Planctomycetota</taxon>
        <taxon>Planctomycetia</taxon>
        <taxon>Pirellulales</taxon>
        <taxon>Pirellulaceae</taxon>
        <taxon>Aporhodopirellula</taxon>
    </lineage>
</organism>
<name>A0A7W5H2M8_9BACT</name>
<dbReference type="Pfam" id="PF07470">
    <property type="entry name" value="Glyco_hydro_88"/>
    <property type="match status" value="1"/>
</dbReference>
<evidence type="ECO:0000313" key="2">
    <source>
        <dbReference type="EMBL" id="MBB3204337.1"/>
    </source>
</evidence>
<keyword evidence="1" id="KW-0378">Hydrolase</keyword>
<dbReference type="PANTHER" id="PTHR33886">
    <property type="entry name" value="UNSATURATED RHAMNOGALACTURONAN HYDROLASE (EUROFUNG)"/>
    <property type="match status" value="1"/>
</dbReference>
<dbReference type="GO" id="GO:0016787">
    <property type="term" value="F:hydrolase activity"/>
    <property type="evidence" value="ECO:0007669"/>
    <property type="project" value="UniProtKB-KW"/>
</dbReference>